<dbReference type="AlphaFoldDB" id="A0A9Q0W349"/>
<proteinExistence type="predicted"/>
<protein>
    <recommendedName>
        <fullName evidence="6">Reticulon-like protein</fullName>
    </recommendedName>
</protein>
<dbReference type="GO" id="GO:0009617">
    <property type="term" value="P:response to bacterium"/>
    <property type="evidence" value="ECO:0007669"/>
    <property type="project" value="InterPro"/>
</dbReference>
<dbReference type="PANTHER" id="PTHR10994">
    <property type="entry name" value="RETICULON"/>
    <property type="match status" value="1"/>
</dbReference>
<sequence>MPIYSSDSDNETMPQTKLFGRQRSIRSVLGGGQVADVLLWENKKVSAALSVGMTVLWLLFEVAEYNFVTLFCHISIAAMLIIFIWFTTADFFNWNPPQIPGSILDKSTFNELAFTFHERSNQALSKFIDIARGKEPALFFMAIFFLLMLSVIGNYFTFLNFLYICFVCLQTLPFLHNKFEDEVEMYAGKLIRQVKKMFRRFDSSVLNKIPRGPVKEKKLR</sequence>
<name>A0A9Q0W349_SALPP</name>
<evidence type="ECO:0000313" key="8">
    <source>
        <dbReference type="EMBL" id="KAJ6759815.1"/>
    </source>
</evidence>
<keyword evidence="5 6" id="KW-0472">Membrane</keyword>
<feature type="domain" description="Reticulon" evidence="7">
    <location>
        <begin position="34"/>
        <end position="220"/>
    </location>
</feature>
<dbReference type="Pfam" id="PF02453">
    <property type="entry name" value="Reticulon"/>
    <property type="match status" value="1"/>
</dbReference>
<dbReference type="InterPro" id="IPR045064">
    <property type="entry name" value="Reticulon-like"/>
</dbReference>
<evidence type="ECO:0000259" key="7">
    <source>
        <dbReference type="PROSITE" id="PS50845"/>
    </source>
</evidence>
<feature type="transmembrane region" description="Helical" evidence="6">
    <location>
        <begin position="45"/>
        <end position="60"/>
    </location>
</feature>
<accession>A0A9Q0W349</accession>
<evidence type="ECO:0000256" key="3">
    <source>
        <dbReference type="ARBA" id="ARBA00022824"/>
    </source>
</evidence>
<keyword evidence="9" id="KW-1185">Reference proteome</keyword>
<dbReference type="PANTHER" id="PTHR10994:SF85">
    <property type="entry name" value="RETICULON-LIKE PROTEIN B9"/>
    <property type="match status" value="1"/>
</dbReference>
<comment type="subcellular location">
    <subcellularLocation>
        <location evidence="1 6">Endoplasmic reticulum membrane</location>
        <topology evidence="1 6">Multi-pass membrane protein</topology>
    </subcellularLocation>
</comment>
<dbReference type="EMBL" id="JAPFFK010000006">
    <property type="protein sequence ID" value="KAJ6759815.1"/>
    <property type="molecule type" value="Genomic_DNA"/>
</dbReference>
<gene>
    <name evidence="8" type="ORF">OIU79_024804</name>
</gene>
<feature type="transmembrane region" description="Helical" evidence="6">
    <location>
        <begin position="137"/>
        <end position="169"/>
    </location>
</feature>
<dbReference type="OrthoDB" id="567788at2759"/>
<evidence type="ECO:0000256" key="2">
    <source>
        <dbReference type="ARBA" id="ARBA00022692"/>
    </source>
</evidence>
<evidence type="ECO:0000256" key="4">
    <source>
        <dbReference type="ARBA" id="ARBA00022989"/>
    </source>
</evidence>
<dbReference type="InterPro" id="IPR003388">
    <property type="entry name" value="Reticulon"/>
</dbReference>
<keyword evidence="3 6" id="KW-0256">Endoplasmic reticulum</keyword>
<evidence type="ECO:0000256" key="6">
    <source>
        <dbReference type="RuleBase" id="RU363132"/>
    </source>
</evidence>
<keyword evidence="4 6" id="KW-1133">Transmembrane helix</keyword>
<feature type="transmembrane region" description="Helical" evidence="6">
    <location>
        <begin position="67"/>
        <end position="86"/>
    </location>
</feature>
<dbReference type="GO" id="GO:0005789">
    <property type="term" value="C:endoplasmic reticulum membrane"/>
    <property type="evidence" value="ECO:0007669"/>
    <property type="project" value="UniProtKB-SubCell"/>
</dbReference>
<comment type="caution">
    <text evidence="8">The sequence shown here is derived from an EMBL/GenBank/DDBJ whole genome shotgun (WGS) entry which is preliminary data.</text>
</comment>
<evidence type="ECO:0000313" key="9">
    <source>
        <dbReference type="Proteomes" id="UP001151532"/>
    </source>
</evidence>
<reference evidence="8" key="1">
    <citation type="submission" date="2022-11" db="EMBL/GenBank/DDBJ databases">
        <authorList>
            <person name="Hyden B.L."/>
            <person name="Feng K."/>
            <person name="Yates T."/>
            <person name="Jawdy S."/>
            <person name="Smart L.B."/>
            <person name="Muchero W."/>
        </authorList>
    </citation>
    <scope>NUCLEOTIDE SEQUENCE</scope>
    <source>
        <tissue evidence="8">Shoot tip</tissue>
    </source>
</reference>
<dbReference type="Proteomes" id="UP001151532">
    <property type="component" value="Chromosome 15Z"/>
</dbReference>
<evidence type="ECO:0000256" key="1">
    <source>
        <dbReference type="ARBA" id="ARBA00004477"/>
    </source>
</evidence>
<reference evidence="8" key="2">
    <citation type="journal article" date="2023" name="Int. J. Mol. Sci.">
        <title>De Novo Assembly and Annotation of 11 Diverse Shrub Willow (Salix) Genomes Reveals Novel Gene Organization in Sex-Linked Regions.</title>
        <authorList>
            <person name="Hyden B."/>
            <person name="Feng K."/>
            <person name="Yates T.B."/>
            <person name="Jawdy S."/>
            <person name="Cereghino C."/>
            <person name="Smart L.B."/>
            <person name="Muchero W."/>
        </authorList>
    </citation>
    <scope>NUCLEOTIDE SEQUENCE</scope>
    <source>
        <tissue evidence="8">Shoot tip</tissue>
    </source>
</reference>
<evidence type="ECO:0000256" key="5">
    <source>
        <dbReference type="ARBA" id="ARBA00023136"/>
    </source>
</evidence>
<dbReference type="PROSITE" id="PS50845">
    <property type="entry name" value="RETICULON"/>
    <property type="match status" value="1"/>
</dbReference>
<organism evidence="8 9">
    <name type="scientific">Salix purpurea</name>
    <name type="common">Purple osier willow</name>
    <dbReference type="NCBI Taxonomy" id="77065"/>
    <lineage>
        <taxon>Eukaryota</taxon>
        <taxon>Viridiplantae</taxon>
        <taxon>Streptophyta</taxon>
        <taxon>Embryophyta</taxon>
        <taxon>Tracheophyta</taxon>
        <taxon>Spermatophyta</taxon>
        <taxon>Magnoliopsida</taxon>
        <taxon>eudicotyledons</taxon>
        <taxon>Gunneridae</taxon>
        <taxon>Pentapetalae</taxon>
        <taxon>rosids</taxon>
        <taxon>fabids</taxon>
        <taxon>Malpighiales</taxon>
        <taxon>Salicaceae</taxon>
        <taxon>Saliceae</taxon>
        <taxon>Salix</taxon>
    </lineage>
</organism>
<keyword evidence="2 6" id="KW-0812">Transmembrane</keyword>